<reference evidence="1" key="1">
    <citation type="journal article" date="2020" name="Fungal Divers.">
        <title>Resolving the Mortierellaceae phylogeny through synthesis of multi-gene phylogenetics and phylogenomics.</title>
        <authorList>
            <person name="Vandepol N."/>
            <person name="Liber J."/>
            <person name="Desiro A."/>
            <person name="Na H."/>
            <person name="Kennedy M."/>
            <person name="Barry K."/>
            <person name="Grigoriev I.V."/>
            <person name="Miller A.N."/>
            <person name="O'Donnell K."/>
            <person name="Stajich J.E."/>
            <person name="Bonito G."/>
        </authorList>
    </citation>
    <scope>NUCLEOTIDE SEQUENCE</scope>
    <source>
        <strain evidence="1">BC1065</strain>
    </source>
</reference>
<dbReference type="EMBL" id="JAAAJB010000536">
    <property type="protein sequence ID" value="KAG0254136.1"/>
    <property type="molecule type" value="Genomic_DNA"/>
</dbReference>
<dbReference type="AlphaFoldDB" id="A0A9P6U093"/>
<evidence type="ECO:0000313" key="2">
    <source>
        <dbReference type="Proteomes" id="UP000807716"/>
    </source>
</evidence>
<gene>
    <name evidence="1" type="ORF">DFQ27_007019</name>
</gene>
<name>A0A9P6U093_9FUNG</name>
<organism evidence="1 2">
    <name type="scientific">Actinomortierella ambigua</name>
    <dbReference type="NCBI Taxonomy" id="1343610"/>
    <lineage>
        <taxon>Eukaryota</taxon>
        <taxon>Fungi</taxon>
        <taxon>Fungi incertae sedis</taxon>
        <taxon>Mucoromycota</taxon>
        <taxon>Mortierellomycotina</taxon>
        <taxon>Mortierellomycetes</taxon>
        <taxon>Mortierellales</taxon>
        <taxon>Mortierellaceae</taxon>
        <taxon>Actinomortierella</taxon>
    </lineage>
</organism>
<proteinExistence type="predicted"/>
<protein>
    <submittedName>
        <fullName evidence="1">Uncharacterized protein</fullName>
    </submittedName>
</protein>
<sequence length="70" mass="7500">MATPVDLYTLAISGLRVALVPLASMVLAQGSHNNFYTYGGTTTLCQDISGDLGQFFALDPPKWIKLPEGL</sequence>
<evidence type="ECO:0000313" key="1">
    <source>
        <dbReference type="EMBL" id="KAG0254136.1"/>
    </source>
</evidence>
<comment type="caution">
    <text evidence="1">The sequence shown here is derived from an EMBL/GenBank/DDBJ whole genome shotgun (WGS) entry which is preliminary data.</text>
</comment>
<keyword evidence="2" id="KW-1185">Reference proteome</keyword>
<accession>A0A9P6U093</accession>
<dbReference type="Proteomes" id="UP000807716">
    <property type="component" value="Unassembled WGS sequence"/>
</dbReference>